<keyword evidence="2" id="KW-1133">Transmembrane helix</keyword>
<feature type="region of interest" description="Disordered" evidence="1">
    <location>
        <begin position="1"/>
        <end position="89"/>
    </location>
</feature>
<evidence type="ECO:0000313" key="3">
    <source>
        <dbReference type="EMBL" id="MFC4855186.1"/>
    </source>
</evidence>
<keyword evidence="4" id="KW-1185">Reference proteome</keyword>
<evidence type="ECO:0000256" key="1">
    <source>
        <dbReference type="SAM" id="MobiDB-lite"/>
    </source>
</evidence>
<dbReference type="Proteomes" id="UP001595859">
    <property type="component" value="Unassembled WGS sequence"/>
</dbReference>
<gene>
    <name evidence="3" type="ORF">ACFPCV_16890</name>
</gene>
<protein>
    <submittedName>
        <fullName evidence="3">Uncharacterized protein</fullName>
    </submittedName>
</protein>
<feature type="transmembrane region" description="Helical" evidence="2">
    <location>
        <begin position="215"/>
        <end position="233"/>
    </location>
</feature>
<keyword evidence="2" id="KW-0472">Membrane</keyword>
<name>A0ABV9S3L9_9PSEU</name>
<sequence>MSRPGGPYRDEQYPPRHPQEPQGGHQRGYPPQPAYDQGYDRGYAGGGYPGPGYPPGHAEPRRGGYAEPLPARPAPRRPERPAPPPEPGGGGFRLPGLGLLLSLLGLVVQVVSFTVLPWVYSSASEDAQALPAIWDLATNFEAHGFSGAYVVLFSYPLAVLGILLSLVAVLESVAMKVIWAALTIIGIGVLALRFGPFGDLFTGGSVEFSRKEITFAVIALAALVVVIFMLKMAMSTFRRLAGLVLLVIAGVHVSAVSDLTDGFGFADVRFGAYGPALGYVLAAAAAFVGPRRLA</sequence>
<feature type="transmembrane region" description="Helical" evidence="2">
    <location>
        <begin position="272"/>
        <end position="289"/>
    </location>
</feature>
<feature type="transmembrane region" description="Helical" evidence="2">
    <location>
        <begin position="240"/>
        <end position="260"/>
    </location>
</feature>
<accession>A0ABV9S3L9</accession>
<evidence type="ECO:0000313" key="4">
    <source>
        <dbReference type="Proteomes" id="UP001595859"/>
    </source>
</evidence>
<feature type="compositionally biased region" description="Basic and acidic residues" evidence="1">
    <location>
        <begin position="8"/>
        <end position="19"/>
    </location>
</feature>
<organism evidence="3 4">
    <name type="scientific">Actinophytocola glycyrrhizae</name>
    <dbReference type="NCBI Taxonomy" id="2044873"/>
    <lineage>
        <taxon>Bacteria</taxon>
        <taxon>Bacillati</taxon>
        <taxon>Actinomycetota</taxon>
        <taxon>Actinomycetes</taxon>
        <taxon>Pseudonocardiales</taxon>
        <taxon>Pseudonocardiaceae</taxon>
    </lineage>
</organism>
<reference evidence="4" key="1">
    <citation type="journal article" date="2019" name="Int. J. Syst. Evol. Microbiol.">
        <title>The Global Catalogue of Microorganisms (GCM) 10K type strain sequencing project: providing services to taxonomists for standard genome sequencing and annotation.</title>
        <authorList>
            <consortium name="The Broad Institute Genomics Platform"/>
            <consortium name="The Broad Institute Genome Sequencing Center for Infectious Disease"/>
            <person name="Wu L."/>
            <person name="Ma J."/>
        </authorList>
    </citation>
    <scope>NUCLEOTIDE SEQUENCE [LARGE SCALE GENOMIC DNA]</scope>
    <source>
        <strain evidence="4">ZS-22-S1</strain>
    </source>
</reference>
<dbReference type="EMBL" id="JBHSIS010000007">
    <property type="protein sequence ID" value="MFC4855186.1"/>
    <property type="molecule type" value="Genomic_DNA"/>
</dbReference>
<dbReference type="RefSeq" id="WP_378057134.1">
    <property type="nucleotide sequence ID" value="NZ_JBHSIS010000007.1"/>
</dbReference>
<keyword evidence="2" id="KW-0812">Transmembrane</keyword>
<feature type="transmembrane region" description="Helical" evidence="2">
    <location>
        <begin position="177"/>
        <end position="195"/>
    </location>
</feature>
<evidence type="ECO:0000256" key="2">
    <source>
        <dbReference type="SAM" id="Phobius"/>
    </source>
</evidence>
<comment type="caution">
    <text evidence="3">The sequence shown here is derived from an EMBL/GenBank/DDBJ whole genome shotgun (WGS) entry which is preliminary data.</text>
</comment>
<proteinExistence type="predicted"/>
<feature type="transmembrane region" description="Helical" evidence="2">
    <location>
        <begin position="148"/>
        <end position="170"/>
    </location>
</feature>
<feature type="transmembrane region" description="Helical" evidence="2">
    <location>
        <begin position="97"/>
        <end position="120"/>
    </location>
</feature>